<dbReference type="Pfam" id="PF16867">
    <property type="entry name" value="DMSP_lyase"/>
    <property type="match status" value="1"/>
</dbReference>
<dbReference type="Proteomes" id="UP000071859">
    <property type="component" value="Unassembled WGS sequence"/>
</dbReference>
<name>A0A158B8V2_9BURK</name>
<accession>A0A158B8V2</accession>
<protein>
    <submittedName>
        <fullName evidence="1">Transcriptional regulator protein</fullName>
    </submittedName>
</protein>
<proteinExistence type="predicted"/>
<dbReference type="InterPro" id="IPR014710">
    <property type="entry name" value="RmlC-like_jellyroll"/>
</dbReference>
<dbReference type="Gene3D" id="2.60.120.10">
    <property type="entry name" value="Jelly Rolls"/>
    <property type="match status" value="1"/>
</dbReference>
<evidence type="ECO:0000313" key="2">
    <source>
        <dbReference type="Proteomes" id="UP000071859"/>
    </source>
</evidence>
<dbReference type="GO" id="GO:0047869">
    <property type="term" value="F:dimethylpropiothetin dethiomethylase activity"/>
    <property type="evidence" value="ECO:0007669"/>
    <property type="project" value="InterPro"/>
</dbReference>
<keyword evidence="2" id="KW-1185">Reference proteome</keyword>
<dbReference type="SUPFAM" id="SSF51182">
    <property type="entry name" value="RmlC-like cupins"/>
    <property type="match status" value="1"/>
</dbReference>
<dbReference type="InterPro" id="IPR031723">
    <property type="entry name" value="DMSP_lyase"/>
</dbReference>
<sequence length="74" mass="8243">MQLGFTVMAPRVRYPDHNHPPQEAYVLFTEGEFLQEGGDWFSPGLGGGIHNSPFSIHAMRSGEVPFLAVWCLLV</sequence>
<dbReference type="AlphaFoldDB" id="A0A158B8V2"/>
<reference evidence="1" key="1">
    <citation type="submission" date="2016-01" db="EMBL/GenBank/DDBJ databases">
        <authorList>
            <person name="Peeters C."/>
        </authorList>
    </citation>
    <scope>NUCLEOTIDE SEQUENCE</scope>
    <source>
        <strain evidence="1">LMG 29321</strain>
    </source>
</reference>
<dbReference type="InterPro" id="IPR011051">
    <property type="entry name" value="RmlC_Cupin_sf"/>
</dbReference>
<evidence type="ECO:0000313" key="1">
    <source>
        <dbReference type="EMBL" id="SAK66488.1"/>
    </source>
</evidence>
<comment type="caution">
    <text evidence="1">The sequence shown here is derived from an EMBL/GenBank/DDBJ whole genome shotgun (WGS) entry which is preliminary data.</text>
</comment>
<dbReference type="EMBL" id="FCOX02000009">
    <property type="protein sequence ID" value="SAK66488.1"/>
    <property type="molecule type" value="Genomic_DNA"/>
</dbReference>
<gene>
    <name evidence="1" type="ORF">AWB78_02412</name>
</gene>
<organism evidence="1 2">
    <name type="scientific">Caballeronia calidae</name>
    <dbReference type="NCBI Taxonomy" id="1777139"/>
    <lineage>
        <taxon>Bacteria</taxon>
        <taxon>Pseudomonadati</taxon>
        <taxon>Pseudomonadota</taxon>
        <taxon>Betaproteobacteria</taxon>
        <taxon>Burkholderiales</taxon>
        <taxon>Burkholderiaceae</taxon>
        <taxon>Caballeronia</taxon>
    </lineage>
</organism>